<reference evidence="2" key="1">
    <citation type="journal article" date="2021" name="Proc. Natl. Acad. Sci. U.S.A.">
        <title>Three genomes in the algal genus Volvox reveal the fate of a haploid sex-determining region after a transition to homothallism.</title>
        <authorList>
            <person name="Yamamoto K."/>
            <person name="Hamaji T."/>
            <person name="Kawai-Toyooka H."/>
            <person name="Matsuzaki R."/>
            <person name="Takahashi F."/>
            <person name="Nishimura Y."/>
            <person name="Kawachi M."/>
            <person name="Noguchi H."/>
            <person name="Minakuchi Y."/>
            <person name="Umen J.G."/>
            <person name="Toyoda A."/>
            <person name="Nozaki H."/>
        </authorList>
    </citation>
    <scope>NUCLEOTIDE SEQUENCE</scope>
    <source>
        <strain evidence="2">NIES-3785</strain>
    </source>
</reference>
<dbReference type="Proteomes" id="UP000722791">
    <property type="component" value="Unassembled WGS sequence"/>
</dbReference>
<evidence type="ECO:0000313" key="2">
    <source>
        <dbReference type="EMBL" id="GIM17167.1"/>
    </source>
</evidence>
<evidence type="ECO:0000256" key="1">
    <source>
        <dbReference type="SAM" id="MobiDB-lite"/>
    </source>
</evidence>
<feature type="compositionally biased region" description="Basic and acidic residues" evidence="1">
    <location>
        <begin position="1"/>
        <end position="15"/>
    </location>
</feature>
<dbReference type="EMBL" id="BNCQ01000094">
    <property type="protein sequence ID" value="GIM17167.1"/>
    <property type="molecule type" value="Genomic_DNA"/>
</dbReference>
<comment type="caution">
    <text evidence="2">The sequence shown here is derived from an EMBL/GenBank/DDBJ whole genome shotgun (WGS) entry which is preliminary data.</text>
</comment>
<gene>
    <name evidence="2" type="ORF">Vretimale_19681</name>
</gene>
<protein>
    <submittedName>
        <fullName evidence="2">Uncharacterized protein</fullName>
    </submittedName>
</protein>
<evidence type="ECO:0000313" key="3">
    <source>
        <dbReference type="Proteomes" id="UP000722791"/>
    </source>
</evidence>
<accession>A0A8J4M092</accession>
<feature type="region of interest" description="Disordered" evidence="1">
    <location>
        <begin position="1"/>
        <end position="56"/>
    </location>
</feature>
<feature type="region of interest" description="Disordered" evidence="1">
    <location>
        <begin position="68"/>
        <end position="88"/>
    </location>
</feature>
<proteinExistence type="predicted"/>
<dbReference type="AlphaFoldDB" id="A0A8J4M092"/>
<organism evidence="2 3">
    <name type="scientific">Volvox reticuliferus</name>
    <dbReference type="NCBI Taxonomy" id="1737510"/>
    <lineage>
        <taxon>Eukaryota</taxon>
        <taxon>Viridiplantae</taxon>
        <taxon>Chlorophyta</taxon>
        <taxon>core chlorophytes</taxon>
        <taxon>Chlorophyceae</taxon>
        <taxon>CS clade</taxon>
        <taxon>Chlamydomonadales</taxon>
        <taxon>Volvocaceae</taxon>
        <taxon>Volvox</taxon>
    </lineage>
</organism>
<name>A0A8J4M092_9CHLO</name>
<sequence>MSFHVGEEFTARSGKEVSPAGKPGTQARRRRKRSLTIDDRHPRRRQNTGSKRKDEILRNRCQWKTCMSSDDEENDNYDHQRKKVRSASEGVCAMYTAGTTSMWELKE</sequence>